<comment type="similarity">
    <text evidence="1">Belongs to the GMC oxidoreductase family.</text>
</comment>
<dbReference type="InterPro" id="IPR007867">
    <property type="entry name" value="GMC_OxRtase_C"/>
</dbReference>
<dbReference type="EMBL" id="CP011125">
    <property type="protein sequence ID" value="AKF11201.1"/>
    <property type="molecule type" value="Genomic_DNA"/>
</dbReference>
<reference evidence="7 8" key="1">
    <citation type="submission" date="2015-03" db="EMBL/GenBank/DDBJ databases">
        <title>Genome assembly of Sandaracinus amylolyticus DSM 53668.</title>
        <authorList>
            <person name="Sharma G."/>
            <person name="Subramanian S."/>
        </authorList>
    </citation>
    <scope>NUCLEOTIDE SEQUENCE [LARGE SCALE GENOMIC DNA]</scope>
    <source>
        <strain evidence="7 8">DSM 53668</strain>
    </source>
</reference>
<dbReference type="GO" id="GO:0016020">
    <property type="term" value="C:membrane"/>
    <property type="evidence" value="ECO:0007669"/>
    <property type="project" value="UniProtKB-SubCell"/>
</dbReference>
<keyword evidence="8" id="KW-1185">Reference proteome</keyword>
<proteinExistence type="inferred from homology"/>
<dbReference type="SUPFAM" id="SSF51905">
    <property type="entry name" value="FAD/NAD(P)-binding domain"/>
    <property type="match status" value="1"/>
</dbReference>
<sequence>MQIGRVAIVAGLRASSSAMRPSHFSVPPEPPTMPAAPGPSVIRLDRSELRTFEAIADAFFPSLASDRPGDRLSARDLGLAARLPGLLAELPHDADRLAIKALLRLFGSRTGGYALFGRARAFDSLSSLEGEAVLLEMGRSPRLFVRQAFKTMRQLVFALITSSEAGHSRAPIWDAMQYPGPLSPPPDVPRRLSPISVERPATWTCDVVIVGSGAGGGVAAGVLAKAGLDVVVLEKGPYVAERDMTHDPREADRAMYATVLSSDLGTALISGRCLGGGTVVNYSTSLATPAAVRAEWDRVAGFRDVFEGAEFQRSIEAVSERIGVTTSESRPWARDRFLEEACSRLGWSCEPMPRDVRGCAQDERCGFCNFGCRSGAKQSTMRTWLEDASSAGARLVTCADAERIVMENGRAVGVRAKVTRRDGTRVPLTVFGRAVVVACGALYTPVLLQKSRIHGDAIGRYLRVHPVTGAWGRFDERTDPWGGVMQARIATQFANLDGRGYGFRLESGALHPLEFSLLQGWAGGADVKSLLRSYRHWAAFAVLLRDEGWGTVRARALGPPVWDYAPSASDLVNVREGVRRATEALVAAGAREVRSVQQVPVSWRPASGEPITSFLSRVDEVGYGPCQTTYGSYHQMGTARMGADRHLSACGDENEVHGTPGLFVMDASCFPNASGVNPMLTIEAIAHRGARALATRFASAHLAD</sequence>
<organism evidence="7 8">
    <name type="scientific">Sandaracinus amylolyticus</name>
    <dbReference type="NCBI Taxonomy" id="927083"/>
    <lineage>
        <taxon>Bacteria</taxon>
        <taxon>Pseudomonadati</taxon>
        <taxon>Myxococcota</taxon>
        <taxon>Polyangia</taxon>
        <taxon>Polyangiales</taxon>
        <taxon>Sandaracinaceae</taxon>
        <taxon>Sandaracinus</taxon>
    </lineage>
</organism>
<keyword evidence="4" id="KW-0560">Oxidoreductase</keyword>
<name>A0A0F6YMW2_9BACT</name>
<evidence type="ECO:0000256" key="4">
    <source>
        <dbReference type="ARBA" id="ARBA00023002"/>
    </source>
</evidence>
<evidence type="ECO:0000259" key="5">
    <source>
        <dbReference type="Pfam" id="PF00732"/>
    </source>
</evidence>
<dbReference type="KEGG" id="samy:DB32_008350"/>
<dbReference type="InterPro" id="IPR000172">
    <property type="entry name" value="GMC_OxRdtase_N"/>
</dbReference>
<dbReference type="PANTHER" id="PTHR46056:SF12">
    <property type="entry name" value="LONG-CHAIN-ALCOHOL OXIDASE"/>
    <property type="match status" value="1"/>
</dbReference>
<dbReference type="AlphaFoldDB" id="A0A0F6YMW2"/>
<dbReference type="Pfam" id="PF05199">
    <property type="entry name" value="GMC_oxred_C"/>
    <property type="match status" value="1"/>
</dbReference>
<dbReference type="Pfam" id="PF13450">
    <property type="entry name" value="NAD_binding_8"/>
    <property type="match status" value="1"/>
</dbReference>
<accession>A0A0F6YMW2</accession>
<gene>
    <name evidence="7" type="ORF">DB32_008350</name>
</gene>
<keyword evidence="2" id="KW-0285">Flavoprotein</keyword>
<dbReference type="STRING" id="927083.DB32_008350"/>
<protein>
    <submittedName>
        <fullName evidence="7">GMC oxidoreductase</fullName>
    </submittedName>
</protein>
<feature type="domain" description="Glucose-methanol-choline oxidoreductase N-terminal" evidence="5">
    <location>
        <begin position="263"/>
        <end position="467"/>
    </location>
</feature>
<dbReference type="Proteomes" id="UP000034883">
    <property type="component" value="Chromosome"/>
</dbReference>
<keyword evidence="3" id="KW-0274">FAD</keyword>
<dbReference type="PANTHER" id="PTHR46056">
    <property type="entry name" value="LONG-CHAIN-ALCOHOL OXIDASE"/>
    <property type="match status" value="1"/>
</dbReference>
<dbReference type="Gene3D" id="3.50.50.60">
    <property type="entry name" value="FAD/NAD(P)-binding domain"/>
    <property type="match status" value="2"/>
</dbReference>
<evidence type="ECO:0000313" key="7">
    <source>
        <dbReference type="EMBL" id="AKF11201.1"/>
    </source>
</evidence>
<dbReference type="GO" id="GO:0046577">
    <property type="term" value="F:long-chain-alcohol oxidase activity"/>
    <property type="evidence" value="ECO:0007669"/>
    <property type="project" value="UniProtKB-EC"/>
</dbReference>
<evidence type="ECO:0000256" key="2">
    <source>
        <dbReference type="ARBA" id="ARBA00022630"/>
    </source>
</evidence>
<evidence type="ECO:0000256" key="3">
    <source>
        <dbReference type="ARBA" id="ARBA00022827"/>
    </source>
</evidence>
<evidence type="ECO:0000256" key="1">
    <source>
        <dbReference type="ARBA" id="ARBA00010790"/>
    </source>
</evidence>
<feature type="domain" description="Glucose-methanol-choline oxidoreductase C-terminal" evidence="6">
    <location>
        <begin position="556"/>
        <end position="686"/>
    </location>
</feature>
<dbReference type="Pfam" id="PF00732">
    <property type="entry name" value="GMC_oxred_N"/>
    <property type="match status" value="1"/>
</dbReference>
<dbReference type="GO" id="GO:0050660">
    <property type="term" value="F:flavin adenine dinucleotide binding"/>
    <property type="evidence" value="ECO:0007669"/>
    <property type="project" value="InterPro"/>
</dbReference>
<evidence type="ECO:0000313" key="8">
    <source>
        <dbReference type="Proteomes" id="UP000034883"/>
    </source>
</evidence>
<dbReference type="InterPro" id="IPR036188">
    <property type="entry name" value="FAD/NAD-bd_sf"/>
</dbReference>
<evidence type="ECO:0000259" key="6">
    <source>
        <dbReference type="Pfam" id="PF05199"/>
    </source>
</evidence>